<proteinExistence type="predicted"/>
<organism evidence="1 2">
    <name type="scientific">Mycobacterium shinjukuense</name>
    <dbReference type="NCBI Taxonomy" id="398694"/>
    <lineage>
        <taxon>Bacteria</taxon>
        <taxon>Bacillati</taxon>
        <taxon>Actinomycetota</taxon>
        <taxon>Actinomycetes</taxon>
        <taxon>Mycobacteriales</taxon>
        <taxon>Mycobacteriaceae</taxon>
        <taxon>Mycobacterium</taxon>
    </lineage>
</organism>
<keyword evidence="2" id="KW-1185">Reference proteome</keyword>
<evidence type="ECO:0000313" key="1">
    <source>
        <dbReference type="EMBL" id="BBX74024.1"/>
    </source>
</evidence>
<accession>A0A7I7MP28</accession>
<reference evidence="1 2" key="1">
    <citation type="journal article" date="2019" name="Emerg. Microbes Infect.">
        <title>Comprehensive subspecies identification of 175 nontuberculous mycobacteria species based on 7547 genomic profiles.</title>
        <authorList>
            <person name="Matsumoto Y."/>
            <person name="Kinjo T."/>
            <person name="Motooka D."/>
            <person name="Nabeya D."/>
            <person name="Jung N."/>
            <person name="Uechi K."/>
            <person name="Horii T."/>
            <person name="Iida T."/>
            <person name="Fujita J."/>
            <person name="Nakamura S."/>
        </authorList>
    </citation>
    <scope>NUCLEOTIDE SEQUENCE [LARGE SCALE GENOMIC DNA]</scope>
    <source>
        <strain evidence="1 2">JCM 14233</strain>
    </source>
</reference>
<dbReference type="KEGG" id="mshj:MSHI_19300"/>
<gene>
    <name evidence="1" type="ORF">MSHI_19300</name>
</gene>
<dbReference type="EMBL" id="AP022575">
    <property type="protein sequence ID" value="BBX74024.1"/>
    <property type="molecule type" value="Genomic_DNA"/>
</dbReference>
<evidence type="ECO:0000313" key="2">
    <source>
        <dbReference type="Proteomes" id="UP000467236"/>
    </source>
</evidence>
<dbReference type="AlphaFoldDB" id="A0A7I7MP28"/>
<sequence>MKMTPPWSRRRATQPASVTCCPASLSRSAPAAWLRSTNNPLHRKRLPSLEAGIITGRMALATAGDGPG</sequence>
<name>A0A7I7MP28_9MYCO</name>
<dbReference type="Proteomes" id="UP000467236">
    <property type="component" value="Chromosome"/>
</dbReference>
<protein>
    <submittedName>
        <fullName evidence="1">Uncharacterized protein</fullName>
    </submittedName>
</protein>